<reference evidence="1" key="1">
    <citation type="journal article" date="2020" name="Stud. Mycol.">
        <title>101 Dothideomycetes genomes: a test case for predicting lifestyles and emergence of pathogens.</title>
        <authorList>
            <person name="Haridas S."/>
            <person name="Albert R."/>
            <person name="Binder M."/>
            <person name="Bloem J."/>
            <person name="Labutti K."/>
            <person name="Salamov A."/>
            <person name="Andreopoulos B."/>
            <person name="Baker S."/>
            <person name="Barry K."/>
            <person name="Bills G."/>
            <person name="Bluhm B."/>
            <person name="Cannon C."/>
            <person name="Castanera R."/>
            <person name="Culley D."/>
            <person name="Daum C."/>
            <person name="Ezra D."/>
            <person name="Gonzalez J."/>
            <person name="Henrissat B."/>
            <person name="Kuo A."/>
            <person name="Liang C."/>
            <person name="Lipzen A."/>
            <person name="Lutzoni F."/>
            <person name="Magnuson J."/>
            <person name="Mondo S."/>
            <person name="Nolan M."/>
            <person name="Ohm R."/>
            <person name="Pangilinan J."/>
            <person name="Park H.-J."/>
            <person name="Ramirez L."/>
            <person name="Alfaro M."/>
            <person name="Sun H."/>
            <person name="Tritt A."/>
            <person name="Yoshinaga Y."/>
            <person name="Zwiers L.-H."/>
            <person name="Turgeon B."/>
            <person name="Goodwin S."/>
            <person name="Spatafora J."/>
            <person name="Crous P."/>
            <person name="Grigoriev I."/>
        </authorList>
    </citation>
    <scope>NUCLEOTIDE SEQUENCE</scope>
    <source>
        <strain evidence="1">CBS 133067</strain>
    </source>
</reference>
<proteinExistence type="predicted"/>
<name>A0A9P4I7N6_9PEZI</name>
<comment type="caution">
    <text evidence="1">The sequence shown here is derived from an EMBL/GenBank/DDBJ whole genome shotgun (WGS) entry which is preliminary data.</text>
</comment>
<accession>A0A9P4I7N6</accession>
<dbReference type="Proteomes" id="UP000799772">
    <property type="component" value="Unassembled WGS sequence"/>
</dbReference>
<protein>
    <submittedName>
        <fullName evidence="1">Uncharacterized protein</fullName>
    </submittedName>
</protein>
<dbReference type="EMBL" id="ML978131">
    <property type="protein sequence ID" value="KAF2095489.1"/>
    <property type="molecule type" value="Genomic_DNA"/>
</dbReference>
<keyword evidence="2" id="KW-1185">Reference proteome</keyword>
<evidence type="ECO:0000313" key="1">
    <source>
        <dbReference type="EMBL" id="KAF2095489.1"/>
    </source>
</evidence>
<dbReference type="AlphaFoldDB" id="A0A9P4I7N6"/>
<gene>
    <name evidence="1" type="ORF">NA57DRAFT_59491</name>
</gene>
<evidence type="ECO:0000313" key="2">
    <source>
        <dbReference type="Proteomes" id="UP000799772"/>
    </source>
</evidence>
<organism evidence="1 2">
    <name type="scientific">Rhizodiscina lignyota</name>
    <dbReference type="NCBI Taxonomy" id="1504668"/>
    <lineage>
        <taxon>Eukaryota</taxon>
        <taxon>Fungi</taxon>
        <taxon>Dikarya</taxon>
        <taxon>Ascomycota</taxon>
        <taxon>Pezizomycotina</taxon>
        <taxon>Dothideomycetes</taxon>
        <taxon>Pleosporomycetidae</taxon>
        <taxon>Aulographales</taxon>
        <taxon>Rhizodiscinaceae</taxon>
        <taxon>Rhizodiscina</taxon>
    </lineage>
</organism>
<sequence length="192" mass="21286">MAFRVRLCCSLRPIAWSLAADRGVVRGVALLGGMTQLAEGEKKVTSVGQGAGVFKRESERLSLGVAADCPRDAHTLAIELLPADLARDCRHLSDAPHRDLPLVLFRGQRPQHPSCTSILLLRKCAELNRQQLLLLGPLKVIVWSAGIWQSVKRDRASQKVHWQVPIARHAAYRLSSLIGVKGEYKMQRKESI</sequence>